<evidence type="ECO:0000313" key="3">
    <source>
        <dbReference type="Proteomes" id="UP000199306"/>
    </source>
</evidence>
<dbReference type="InterPro" id="IPR031815">
    <property type="entry name" value="DUF5074"/>
</dbReference>
<keyword evidence="1" id="KW-0732">Signal</keyword>
<dbReference type="InterPro" id="IPR011045">
    <property type="entry name" value="N2O_reductase_N"/>
</dbReference>
<dbReference type="STRING" id="1079859.SAMN04515674_103348"/>
<sequence length="366" mass="39267">MQFNSILIRSLAAGILLFGLNSCSSSSDPEPSQPYDKGVFVINSGNFNDNNGSLTLINPTTKVTSFDIFQKENNRSLAGGVRDYQEVDGKGLILVDNAAAGKDVVEIVNARTFKSIATIPSTDIENPRYGVKAGTNKAYVSCWGLLNPDYSYNPGYIAVIDLTTNKVTKKITVQRNVENVIANGNDVIVGSGGYGGDTFINIINTQTDVATQVEVGKNPGLIGIDANGKLWLYAGGELVKFNLTSKTVESRLKITTTGSAKSPGNFTLSKDKLSILFVYSFYDPADGYKQKGETYSFGVNATSVTADKPLINKLFTGLGVDPATGNIYAGFTPSYKQAGYVFRYQSNGALIDSIKAEIAPSGFFFK</sequence>
<keyword evidence="3" id="KW-1185">Reference proteome</keyword>
<reference evidence="2 3" key="1">
    <citation type="submission" date="2016-10" db="EMBL/GenBank/DDBJ databases">
        <authorList>
            <person name="de Groot N.N."/>
        </authorList>
    </citation>
    <scope>NUCLEOTIDE SEQUENCE [LARGE SCALE GENOMIC DNA]</scope>
    <source>
        <strain evidence="3">E92,LMG 26720,CCM 7988</strain>
    </source>
</reference>
<dbReference type="SUPFAM" id="SSF50974">
    <property type="entry name" value="Nitrous oxide reductase, N-terminal domain"/>
    <property type="match status" value="1"/>
</dbReference>
<dbReference type="Gene3D" id="2.130.10.10">
    <property type="entry name" value="YVTN repeat-like/Quinoprotein amine dehydrogenase"/>
    <property type="match status" value="1"/>
</dbReference>
<feature type="chain" id="PRO_5011436384" description="DUF5074 domain-containing protein" evidence="1">
    <location>
        <begin position="28"/>
        <end position="366"/>
    </location>
</feature>
<dbReference type="RefSeq" id="WP_092014619.1">
    <property type="nucleotide sequence ID" value="NZ_FOXH01000003.1"/>
</dbReference>
<evidence type="ECO:0000313" key="2">
    <source>
        <dbReference type="EMBL" id="SFP49301.1"/>
    </source>
</evidence>
<dbReference type="Proteomes" id="UP000199306">
    <property type="component" value="Unassembled WGS sequence"/>
</dbReference>
<dbReference type="EMBL" id="FOXH01000003">
    <property type="protein sequence ID" value="SFP49301.1"/>
    <property type="molecule type" value="Genomic_DNA"/>
</dbReference>
<dbReference type="AlphaFoldDB" id="A0A1I5QTD4"/>
<accession>A0A1I5QTD4</accession>
<protein>
    <recommendedName>
        <fullName evidence="4">DUF5074 domain-containing protein</fullName>
    </recommendedName>
</protein>
<feature type="signal peptide" evidence="1">
    <location>
        <begin position="1"/>
        <end position="27"/>
    </location>
</feature>
<dbReference type="Pfam" id="PF16819">
    <property type="entry name" value="DUF5074"/>
    <property type="match status" value="1"/>
</dbReference>
<gene>
    <name evidence="2" type="ORF">SAMN04515674_103348</name>
</gene>
<name>A0A1I5QTD4_9BACT</name>
<organism evidence="2 3">
    <name type="scientific">Pseudarcicella hirudinis</name>
    <dbReference type="NCBI Taxonomy" id="1079859"/>
    <lineage>
        <taxon>Bacteria</taxon>
        <taxon>Pseudomonadati</taxon>
        <taxon>Bacteroidota</taxon>
        <taxon>Cytophagia</taxon>
        <taxon>Cytophagales</taxon>
        <taxon>Flectobacillaceae</taxon>
        <taxon>Pseudarcicella</taxon>
    </lineage>
</organism>
<dbReference type="OrthoDB" id="9773938at2"/>
<evidence type="ECO:0000256" key="1">
    <source>
        <dbReference type="SAM" id="SignalP"/>
    </source>
</evidence>
<proteinExistence type="predicted"/>
<evidence type="ECO:0008006" key="4">
    <source>
        <dbReference type="Google" id="ProtNLM"/>
    </source>
</evidence>
<dbReference type="InterPro" id="IPR015943">
    <property type="entry name" value="WD40/YVTN_repeat-like_dom_sf"/>
</dbReference>